<dbReference type="PANTHER" id="PTHR30543">
    <property type="entry name" value="CHROMATE REDUCTASE"/>
    <property type="match status" value="1"/>
</dbReference>
<dbReference type="Proteomes" id="UP000000428">
    <property type="component" value="Chromosome"/>
</dbReference>
<evidence type="ECO:0000259" key="1">
    <source>
        <dbReference type="Pfam" id="PF03358"/>
    </source>
</evidence>
<protein>
    <submittedName>
        <fullName evidence="2">NADPH-dependent FMN reductase</fullName>
    </submittedName>
</protein>
<gene>
    <name evidence="2" type="ORF">SAVERM_3813</name>
</gene>
<accession>Q82GT3</accession>
<dbReference type="InterPro" id="IPR005025">
    <property type="entry name" value="FMN_Rdtase-like_dom"/>
</dbReference>
<dbReference type="SUPFAM" id="SSF52218">
    <property type="entry name" value="Flavoproteins"/>
    <property type="match status" value="1"/>
</dbReference>
<dbReference type="AlphaFoldDB" id="Q82GT3"/>
<dbReference type="eggNOG" id="COG0431">
    <property type="taxonomic scope" value="Bacteria"/>
</dbReference>
<dbReference type="InterPro" id="IPR029039">
    <property type="entry name" value="Flavoprotein-like_sf"/>
</dbReference>
<dbReference type="GO" id="GO:0010181">
    <property type="term" value="F:FMN binding"/>
    <property type="evidence" value="ECO:0007669"/>
    <property type="project" value="TreeGrafter"/>
</dbReference>
<reference evidence="2 3" key="2">
    <citation type="journal article" date="2003" name="Nat. Biotechnol.">
        <title>Complete genome sequence and comparative analysis of the industrial microorganism Streptomyces avermitilis.</title>
        <authorList>
            <person name="Ikeda H."/>
            <person name="Ishikawa J."/>
            <person name="Hanamoto A."/>
            <person name="Shinose M."/>
            <person name="Kikuchi H."/>
            <person name="Shiba T."/>
            <person name="Sakaki Y."/>
            <person name="Hattori M."/>
            <person name="Omura S."/>
        </authorList>
    </citation>
    <scope>NUCLEOTIDE SEQUENCE [LARGE SCALE GENOMIC DNA]</scope>
    <source>
        <strain evidence="3">ATCC 31267 / DSM 46492 / JCM 5070 / NBRC 14893 / NCIMB 12804 / NRRL 8165 / MA-4680</strain>
    </source>
</reference>
<evidence type="ECO:0000313" key="2">
    <source>
        <dbReference type="EMBL" id="BAC71525.1"/>
    </source>
</evidence>
<sequence>MMSTVLSGHPASGALHADDRPLIVGLGGTARRGFSSEVCLRTALEAAEQAGARVELFSADALDLPMYQPASSHRTERAVALVEAVRACDGLILASPSYHGNLSGLVKNALDYFEDLRDDARPYLEGRAVGCITCAAGWQGTVATLTSLRGIVHALRGWPTPLGVTVNSATPVVVDGAIEDAGPRQRLGLLGEQVVGFAHARRG</sequence>
<dbReference type="HOGENOM" id="CLU_055322_1_1_11"/>
<name>Q82GT3_STRAW</name>
<reference evidence="2 3" key="3">
    <citation type="journal article" date="2014" name="J. Ind. Microbiol. Biotechnol.">
        <title>Genome mining of the Streptomyces avermitilis genome and development of genome-minimized hosts for heterologous expression of biosynthetic gene clusters.</title>
        <authorList>
            <person name="Ikeda H."/>
            <person name="Shin-ya K."/>
            <person name="Omura S."/>
        </authorList>
    </citation>
    <scope>NUCLEOTIDE SEQUENCE [LARGE SCALE GENOMIC DNA]</scope>
    <source>
        <strain evidence="3">ATCC 31267 / DSM 46492 / JCM 5070 / NBRC 14893 / NCIMB 12804 / NRRL 8165 / MA-4680</strain>
    </source>
</reference>
<dbReference type="GeneID" id="41540881"/>
<dbReference type="GO" id="GO:0005829">
    <property type="term" value="C:cytosol"/>
    <property type="evidence" value="ECO:0007669"/>
    <property type="project" value="TreeGrafter"/>
</dbReference>
<dbReference type="PANTHER" id="PTHR30543:SF21">
    <property type="entry name" value="NAD(P)H-DEPENDENT FMN REDUCTASE LOT6"/>
    <property type="match status" value="1"/>
</dbReference>
<feature type="domain" description="NADPH-dependent FMN reductase-like" evidence="1">
    <location>
        <begin position="23"/>
        <end position="166"/>
    </location>
</feature>
<reference evidence="2 3" key="1">
    <citation type="journal article" date="2001" name="Proc. Natl. Acad. Sci. U.S.A.">
        <title>Genome sequence of an industrial microorganism Streptomyces avermitilis: deducing the ability of producing secondary metabolites.</title>
        <authorList>
            <person name="Omura S."/>
            <person name="Ikeda H."/>
            <person name="Ishikawa J."/>
            <person name="Hanamoto A."/>
            <person name="Takahashi C."/>
            <person name="Shinose M."/>
            <person name="Takahashi Y."/>
            <person name="Horikawa H."/>
            <person name="Nakazawa H."/>
            <person name="Osonoe T."/>
            <person name="Kikuchi H."/>
            <person name="Shiba T."/>
            <person name="Sakaki Y."/>
            <person name="Hattori M."/>
        </authorList>
    </citation>
    <scope>NUCLEOTIDE SEQUENCE [LARGE SCALE GENOMIC DNA]</scope>
    <source>
        <strain evidence="3">ATCC 31267 / DSM 46492 / JCM 5070 / NBRC 14893 / NCIMB 12804 / NRRL 8165 / MA-4680</strain>
    </source>
</reference>
<dbReference type="InterPro" id="IPR050712">
    <property type="entry name" value="NAD(P)H-dep_reductase"/>
</dbReference>
<dbReference type="EMBL" id="BA000030">
    <property type="protein sequence ID" value="BAC71525.1"/>
    <property type="molecule type" value="Genomic_DNA"/>
</dbReference>
<evidence type="ECO:0000313" key="3">
    <source>
        <dbReference type="Proteomes" id="UP000000428"/>
    </source>
</evidence>
<dbReference type="KEGG" id="sma:SAVERM_3813"/>
<dbReference type="Gene3D" id="3.40.50.360">
    <property type="match status" value="1"/>
</dbReference>
<keyword evidence="3" id="KW-1185">Reference proteome</keyword>
<dbReference type="RefSeq" id="WP_010985244.1">
    <property type="nucleotide sequence ID" value="NC_003155.5"/>
</dbReference>
<proteinExistence type="predicted"/>
<organism evidence="2 3">
    <name type="scientific">Streptomyces avermitilis (strain ATCC 31267 / DSM 46492 / JCM 5070 / NBRC 14893 / NCIMB 12804 / NRRL 8165 / MA-4680)</name>
    <dbReference type="NCBI Taxonomy" id="227882"/>
    <lineage>
        <taxon>Bacteria</taxon>
        <taxon>Bacillati</taxon>
        <taxon>Actinomycetota</taxon>
        <taxon>Actinomycetes</taxon>
        <taxon>Kitasatosporales</taxon>
        <taxon>Streptomycetaceae</taxon>
        <taxon>Streptomyces</taxon>
    </lineage>
</organism>
<dbReference type="GO" id="GO:0016491">
    <property type="term" value="F:oxidoreductase activity"/>
    <property type="evidence" value="ECO:0007669"/>
    <property type="project" value="InterPro"/>
</dbReference>
<dbReference type="Pfam" id="PF03358">
    <property type="entry name" value="FMN_red"/>
    <property type="match status" value="1"/>
</dbReference>